<sequence>MTLDMQQIKQRLESKRADLKRQIGDLTEAHPKPVDPIELSEGPQEFEETAVDFLETQKEQSVLVNEQALLTEVNEALKRIKDGSYGRCVVDGEPIPEKRLEAIPWAARCAKHEQALEERNLSEEELYNADTQ</sequence>
<dbReference type="PROSITE" id="PS51128">
    <property type="entry name" value="ZF_DKSA_2"/>
    <property type="match status" value="1"/>
</dbReference>
<organism evidence="7 8">
    <name type="scientific">Ktedonosporobacter rubrisoli</name>
    <dbReference type="NCBI Taxonomy" id="2509675"/>
    <lineage>
        <taxon>Bacteria</taxon>
        <taxon>Bacillati</taxon>
        <taxon>Chloroflexota</taxon>
        <taxon>Ktedonobacteria</taxon>
        <taxon>Ktedonobacterales</taxon>
        <taxon>Ktedonosporobacteraceae</taxon>
        <taxon>Ktedonosporobacter</taxon>
    </lineage>
</organism>
<dbReference type="InterPro" id="IPR037187">
    <property type="entry name" value="DnaK_N"/>
</dbReference>
<evidence type="ECO:0000313" key="8">
    <source>
        <dbReference type="Proteomes" id="UP000290365"/>
    </source>
</evidence>
<keyword evidence="8" id="KW-1185">Reference proteome</keyword>
<proteinExistence type="predicted"/>
<dbReference type="PANTHER" id="PTHR33823">
    <property type="entry name" value="RNA POLYMERASE-BINDING TRANSCRIPTION FACTOR DKSA-RELATED"/>
    <property type="match status" value="1"/>
</dbReference>
<dbReference type="KEGG" id="kbs:EPA93_17785"/>
<name>A0A4P6JR38_KTERU</name>
<gene>
    <name evidence="7" type="ORF">EPA93_17785</name>
</gene>
<evidence type="ECO:0000313" key="7">
    <source>
        <dbReference type="EMBL" id="QBD77743.1"/>
    </source>
</evidence>
<evidence type="ECO:0000256" key="3">
    <source>
        <dbReference type="ARBA" id="ARBA00022833"/>
    </source>
</evidence>
<evidence type="ECO:0000256" key="2">
    <source>
        <dbReference type="ARBA" id="ARBA00022771"/>
    </source>
</evidence>
<keyword evidence="5" id="KW-0175">Coiled coil</keyword>
<dbReference type="SUPFAM" id="SSF57716">
    <property type="entry name" value="Glucocorticoid receptor-like (DNA-binding domain)"/>
    <property type="match status" value="1"/>
</dbReference>
<dbReference type="Pfam" id="PF01258">
    <property type="entry name" value="zf-dskA_traR"/>
    <property type="match status" value="1"/>
</dbReference>
<dbReference type="SUPFAM" id="SSF109635">
    <property type="entry name" value="DnaK suppressor protein DksA, alpha-hairpin domain"/>
    <property type="match status" value="1"/>
</dbReference>
<dbReference type="EMBL" id="CP035758">
    <property type="protein sequence ID" value="QBD77743.1"/>
    <property type="molecule type" value="Genomic_DNA"/>
</dbReference>
<feature type="coiled-coil region" evidence="5">
    <location>
        <begin position="2"/>
        <end position="29"/>
    </location>
</feature>
<evidence type="ECO:0000256" key="4">
    <source>
        <dbReference type="PROSITE-ProRule" id="PRU00510"/>
    </source>
</evidence>
<dbReference type="RefSeq" id="WP_129888796.1">
    <property type="nucleotide sequence ID" value="NZ_CP035758.1"/>
</dbReference>
<keyword evidence="2" id="KW-0863">Zinc-finger</keyword>
<dbReference type="OrthoDB" id="9811543at2"/>
<keyword evidence="3" id="KW-0862">Zinc</keyword>
<evidence type="ECO:0000259" key="6">
    <source>
        <dbReference type="Pfam" id="PF01258"/>
    </source>
</evidence>
<keyword evidence="1" id="KW-0479">Metal-binding</keyword>
<feature type="domain" description="Zinc finger DksA/TraR C4-type" evidence="6">
    <location>
        <begin position="83"/>
        <end position="110"/>
    </location>
</feature>
<accession>A0A4P6JR38</accession>
<reference evidence="7 8" key="1">
    <citation type="submission" date="2019-01" db="EMBL/GenBank/DDBJ databases">
        <title>Ktedonosporobacter rubrisoli SCAWS-G2.</title>
        <authorList>
            <person name="Huang Y."/>
            <person name="Yan B."/>
        </authorList>
    </citation>
    <scope>NUCLEOTIDE SEQUENCE [LARGE SCALE GENOMIC DNA]</scope>
    <source>
        <strain evidence="7 8">SCAWS-G2</strain>
    </source>
</reference>
<dbReference type="Proteomes" id="UP000290365">
    <property type="component" value="Chromosome"/>
</dbReference>
<dbReference type="GO" id="GO:0008270">
    <property type="term" value="F:zinc ion binding"/>
    <property type="evidence" value="ECO:0007669"/>
    <property type="project" value="UniProtKB-KW"/>
</dbReference>
<evidence type="ECO:0000256" key="1">
    <source>
        <dbReference type="ARBA" id="ARBA00022723"/>
    </source>
</evidence>
<evidence type="ECO:0000256" key="5">
    <source>
        <dbReference type="SAM" id="Coils"/>
    </source>
</evidence>
<dbReference type="AlphaFoldDB" id="A0A4P6JR38"/>
<dbReference type="Gene3D" id="1.20.120.910">
    <property type="entry name" value="DksA, coiled-coil domain"/>
    <property type="match status" value="1"/>
</dbReference>
<dbReference type="PANTHER" id="PTHR33823:SF4">
    <property type="entry name" value="GENERAL STRESS PROTEIN 16O"/>
    <property type="match status" value="1"/>
</dbReference>
<feature type="zinc finger region" description="dksA C4-type" evidence="4">
    <location>
        <begin position="88"/>
        <end position="112"/>
    </location>
</feature>
<protein>
    <submittedName>
        <fullName evidence="7">TraR/DksA family transcriptional regulator</fullName>
    </submittedName>
</protein>
<dbReference type="InterPro" id="IPR000962">
    <property type="entry name" value="Znf_DskA_TraR"/>
</dbReference>